<dbReference type="Proteomes" id="UP001225378">
    <property type="component" value="Chromosome"/>
</dbReference>
<dbReference type="RefSeq" id="WP_349431265.1">
    <property type="nucleotide sequence ID" value="NZ_CP157743.1"/>
</dbReference>
<dbReference type="InterPro" id="IPR027372">
    <property type="entry name" value="Phytase-like_dom"/>
</dbReference>
<evidence type="ECO:0000313" key="3">
    <source>
        <dbReference type="EMBL" id="XBS19458.1"/>
    </source>
</evidence>
<organism evidence="3 4">
    <name type="scientific">Methylomarinum roseum</name>
    <dbReference type="NCBI Taxonomy" id="3067653"/>
    <lineage>
        <taxon>Bacteria</taxon>
        <taxon>Pseudomonadati</taxon>
        <taxon>Pseudomonadota</taxon>
        <taxon>Gammaproteobacteria</taxon>
        <taxon>Methylococcales</taxon>
        <taxon>Methylococcaceae</taxon>
        <taxon>Methylomarinum</taxon>
    </lineage>
</organism>
<reference evidence="3 4" key="1">
    <citation type="journal article" date="2024" name="Microbiology">
        <title>Methylomarinum rosea sp. nov., a novel halophilic methanotrophic bacterium from the hypersaline Lake Elton.</title>
        <authorList>
            <person name="Suleimanov R.Z."/>
            <person name="Oshkin I.Y."/>
            <person name="Danilova O.V."/>
            <person name="Suzina N.E."/>
            <person name="Dedysh S.N."/>
        </authorList>
    </citation>
    <scope>NUCLEOTIDE SEQUENCE [LARGE SCALE GENOMIC DNA]</scope>
    <source>
        <strain evidence="3 4">Ch1-1</strain>
    </source>
</reference>
<protein>
    <submittedName>
        <fullName evidence="3">Esterase-like activity of phytase family protein</fullName>
    </submittedName>
</protein>
<keyword evidence="4" id="KW-1185">Reference proteome</keyword>
<evidence type="ECO:0000259" key="2">
    <source>
        <dbReference type="Pfam" id="PF13449"/>
    </source>
</evidence>
<dbReference type="EMBL" id="CP157743">
    <property type="protein sequence ID" value="XBS19458.1"/>
    <property type="molecule type" value="Genomic_DNA"/>
</dbReference>
<dbReference type="SUPFAM" id="SSF63829">
    <property type="entry name" value="Calcium-dependent phosphotriesterase"/>
    <property type="match status" value="1"/>
</dbReference>
<dbReference type="InterPro" id="IPR015943">
    <property type="entry name" value="WD40/YVTN_repeat-like_dom_sf"/>
</dbReference>
<dbReference type="AlphaFoldDB" id="A0AAU7NR90"/>
<proteinExistence type="predicted"/>
<keyword evidence="1" id="KW-0732">Signal</keyword>
<dbReference type="PANTHER" id="PTHR46928:SF1">
    <property type="entry name" value="MESENCHYME-SPECIFIC CELL SURFACE GLYCOPROTEIN"/>
    <property type="match status" value="1"/>
</dbReference>
<dbReference type="SUPFAM" id="SSF51004">
    <property type="entry name" value="C-terminal (heme d1) domain of cytochrome cd1-nitrite reductase"/>
    <property type="match status" value="1"/>
</dbReference>
<gene>
    <name evidence="3" type="ORF">Q9L42_013955</name>
</gene>
<dbReference type="InterPro" id="IPR052956">
    <property type="entry name" value="Mesenchyme-surface_protein"/>
</dbReference>
<dbReference type="InterPro" id="IPR011048">
    <property type="entry name" value="Haem_d1_sf"/>
</dbReference>
<evidence type="ECO:0000256" key="1">
    <source>
        <dbReference type="SAM" id="SignalP"/>
    </source>
</evidence>
<dbReference type="Pfam" id="PF13449">
    <property type="entry name" value="Phytase-like"/>
    <property type="match status" value="1"/>
</dbReference>
<sequence>MRFNLWGLFSSLMLAAALLAIARPVYAFEEPAHNKAFNRIASFPIYLNSHIDQQSVAEIVDVSKDGNTLVYTDGVAGKLGFVDIVNPSRPQALGLIDVEGEPTSVAVADKYALVVVNTSSDFNDPSGKMLVVDIKKRRQVAAFDLGGQPDAIAVSPDQRYAAVVIENERDEDVNGGRLPQGESGFLVIVDLVGKPEQWELRDVQLAGIADLYPEDAEPEYVDINAQNIAVVTFQENNHLALIDLASGAIINHFSAGYVDLFDIDTQEEKPALITLTGEQLHRAREPDGVTWLTEQWFVTADEGDLDGGSRGITVFDKNGHVVYSAGNQLEHEAVRTGHYPDGRSNNHGNEPENVEVGRYGNDTFLFVASERSSVVFVYKVSADGRSFELRQTLPAGLGPEGLKAIPQRKLLVAASENDARAEGYRSVLNIYQLQAKPPAYPTLISADRADGSPIPWGALSGLTHDLYEEHSVYAIHDGFFQQSRIYKLDTRHHLAVISAEIVLVDSLGKLAATAPALVNADGSVNLDAEGISSSANGGFWIASEGAGSDVSANLLVHVDAAGEINEVVTLPDASAAQQQRFGFEGVASVGAGDREVLFVAFQREWRNDPTGYARIGRYDIAAAEWRFYYYPLDKAQSPNGGWVGLSEISALGPDEFAVIERDNQANSDARIKRLYKFSVSGMTALPEPQAGAAPSFPLLDKVLVQDLLPALKASGGMALEKIEGMTVAENGDVLIVNDNDGVEGSNGETQLLRLQGLMHY</sequence>
<dbReference type="Gene3D" id="2.130.10.10">
    <property type="entry name" value="YVTN repeat-like/Quinoprotein amine dehydrogenase"/>
    <property type="match status" value="1"/>
</dbReference>
<dbReference type="PANTHER" id="PTHR46928">
    <property type="entry name" value="MESENCHYME-SPECIFIC CELL SURFACE GLYCOPROTEIN"/>
    <property type="match status" value="1"/>
</dbReference>
<feature type="signal peptide" evidence="1">
    <location>
        <begin position="1"/>
        <end position="27"/>
    </location>
</feature>
<accession>A0AAU7NR90</accession>
<feature type="chain" id="PRO_5043761697" evidence="1">
    <location>
        <begin position="28"/>
        <end position="760"/>
    </location>
</feature>
<feature type="domain" description="Phytase-like" evidence="2">
    <location>
        <begin position="454"/>
        <end position="740"/>
    </location>
</feature>
<dbReference type="KEGG" id="mech:Q9L42_013955"/>
<name>A0AAU7NR90_9GAMM</name>
<evidence type="ECO:0000313" key="4">
    <source>
        <dbReference type="Proteomes" id="UP001225378"/>
    </source>
</evidence>